<dbReference type="AlphaFoldDB" id="A0A4S8LVB1"/>
<dbReference type="Proteomes" id="UP000297245">
    <property type="component" value="Unassembled WGS sequence"/>
</dbReference>
<reference evidence="1 2" key="1">
    <citation type="journal article" date="2019" name="Nat. Ecol. Evol.">
        <title>Megaphylogeny resolves global patterns of mushroom evolution.</title>
        <authorList>
            <person name="Varga T."/>
            <person name="Krizsan K."/>
            <person name="Foldi C."/>
            <person name="Dima B."/>
            <person name="Sanchez-Garcia M."/>
            <person name="Sanchez-Ramirez S."/>
            <person name="Szollosi G.J."/>
            <person name="Szarkandi J.G."/>
            <person name="Papp V."/>
            <person name="Albert L."/>
            <person name="Andreopoulos W."/>
            <person name="Angelini C."/>
            <person name="Antonin V."/>
            <person name="Barry K.W."/>
            <person name="Bougher N.L."/>
            <person name="Buchanan P."/>
            <person name="Buyck B."/>
            <person name="Bense V."/>
            <person name="Catcheside P."/>
            <person name="Chovatia M."/>
            <person name="Cooper J."/>
            <person name="Damon W."/>
            <person name="Desjardin D."/>
            <person name="Finy P."/>
            <person name="Geml J."/>
            <person name="Haridas S."/>
            <person name="Hughes K."/>
            <person name="Justo A."/>
            <person name="Karasinski D."/>
            <person name="Kautmanova I."/>
            <person name="Kiss B."/>
            <person name="Kocsube S."/>
            <person name="Kotiranta H."/>
            <person name="LaButti K.M."/>
            <person name="Lechner B.E."/>
            <person name="Liimatainen K."/>
            <person name="Lipzen A."/>
            <person name="Lukacs Z."/>
            <person name="Mihaltcheva S."/>
            <person name="Morgado L.N."/>
            <person name="Niskanen T."/>
            <person name="Noordeloos M.E."/>
            <person name="Ohm R.A."/>
            <person name="Ortiz-Santana B."/>
            <person name="Ovrebo C."/>
            <person name="Racz N."/>
            <person name="Riley R."/>
            <person name="Savchenko A."/>
            <person name="Shiryaev A."/>
            <person name="Soop K."/>
            <person name="Spirin V."/>
            <person name="Szebenyi C."/>
            <person name="Tomsovsky M."/>
            <person name="Tulloss R.E."/>
            <person name="Uehling J."/>
            <person name="Grigoriev I.V."/>
            <person name="Vagvolgyi C."/>
            <person name="Papp T."/>
            <person name="Martin F.M."/>
            <person name="Miettinen O."/>
            <person name="Hibbett D.S."/>
            <person name="Nagy L.G."/>
        </authorList>
    </citation>
    <scope>NUCLEOTIDE SEQUENCE [LARGE SCALE GENOMIC DNA]</scope>
    <source>
        <strain evidence="1 2">CBS 962.96</strain>
    </source>
</reference>
<keyword evidence="2" id="KW-1185">Reference proteome</keyword>
<sequence length="119" mass="13604">MGWLVELRKGSLWRITISHPQVKITGWLGSSDYIPLYSESKLNPVLRSESLLLRVQSCKVYEVEPGAESGPYDYAKPLVMMWKLNCFALGTPKTFYMEENSPLMTKKWGTPEISSMKNL</sequence>
<name>A0A4S8LVB1_DENBC</name>
<organism evidence="1 2">
    <name type="scientific">Dendrothele bispora (strain CBS 962.96)</name>
    <dbReference type="NCBI Taxonomy" id="1314807"/>
    <lineage>
        <taxon>Eukaryota</taxon>
        <taxon>Fungi</taxon>
        <taxon>Dikarya</taxon>
        <taxon>Basidiomycota</taxon>
        <taxon>Agaricomycotina</taxon>
        <taxon>Agaricomycetes</taxon>
        <taxon>Agaricomycetidae</taxon>
        <taxon>Agaricales</taxon>
        <taxon>Agaricales incertae sedis</taxon>
        <taxon>Dendrothele</taxon>
    </lineage>
</organism>
<accession>A0A4S8LVB1</accession>
<gene>
    <name evidence="1" type="ORF">K435DRAFT_799564</name>
</gene>
<evidence type="ECO:0000313" key="1">
    <source>
        <dbReference type="EMBL" id="THU93576.1"/>
    </source>
</evidence>
<dbReference type="EMBL" id="ML179245">
    <property type="protein sequence ID" value="THU93576.1"/>
    <property type="molecule type" value="Genomic_DNA"/>
</dbReference>
<evidence type="ECO:0000313" key="2">
    <source>
        <dbReference type="Proteomes" id="UP000297245"/>
    </source>
</evidence>
<protein>
    <submittedName>
        <fullName evidence="1">Uncharacterized protein</fullName>
    </submittedName>
</protein>
<proteinExistence type="predicted"/>